<feature type="domain" description="GCVT N-terminal" evidence="2">
    <location>
        <begin position="360"/>
        <end position="546"/>
    </location>
</feature>
<dbReference type="SUPFAM" id="SSF54373">
    <property type="entry name" value="FAD-linked reductases, C-terminal domain"/>
    <property type="match status" value="1"/>
</dbReference>
<dbReference type="Gene3D" id="3.30.70.1400">
    <property type="entry name" value="Aminomethyltransferase beta-barrel domains"/>
    <property type="match status" value="1"/>
</dbReference>
<comment type="caution">
    <text evidence="4">The sequence shown here is derived from an EMBL/GenBank/DDBJ whole genome shotgun (WGS) entry which is preliminary data.</text>
</comment>
<evidence type="ECO:0000259" key="1">
    <source>
        <dbReference type="Pfam" id="PF01266"/>
    </source>
</evidence>
<dbReference type="EMBL" id="JARBDR010000917">
    <property type="protein sequence ID" value="KAJ8303476.1"/>
    <property type="molecule type" value="Genomic_DNA"/>
</dbReference>
<dbReference type="Pfam" id="PF01571">
    <property type="entry name" value="GCV_T"/>
    <property type="match status" value="1"/>
</dbReference>
<evidence type="ECO:0000313" key="5">
    <source>
        <dbReference type="Proteomes" id="UP001217089"/>
    </source>
</evidence>
<dbReference type="Gene3D" id="3.30.1360.120">
    <property type="entry name" value="Probable tRNA modification gtpase trme, domain 1"/>
    <property type="match status" value="1"/>
</dbReference>
<dbReference type="SUPFAM" id="SSF103025">
    <property type="entry name" value="Folate-binding domain"/>
    <property type="match status" value="1"/>
</dbReference>
<protein>
    <submittedName>
        <fullName evidence="4">Uncharacterized protein</fullName>
    </submittedName>
</protein>
<sequence length="567" mass="63668">MLDRPENLYQLLKYASIPERWKECGSLELARTEDRLTLLKRKQAFTKAVGMETFLLTPSELKDKCSWIKTDDLIGGLWIPEDGVVTSTDVVNVYAKLAKQKGVKILEGVGVKRVLTCNGQVNQVVTSHGTINCQYFVNCTGLWARENGKNTEPPIKVPLHANEHFYLVTNPIQGIDRMLPIIRDADGFVYFREWSGGILGGGFELEGKPVFQDGVPDKFEFQLLPEDWDHFKPLMDQMLHRIPAMETAQIRSLVNGPESFTPDGNMILGETPEVKNYFLATGMNSGGIVGSGGVGKYIVEWIIDGSPSTDLSAHDIQRFPSHANNSKFLFERVKETISKYTIKYPYESWKSCRNIRRSPLHYKQEAAGAVFGETNSHERADWFKLSVQDGNVETGTFKKPVWFESVKKEYMTCKESVGIMDMSPIITITEVKSVGNECVYFLQKLCSNNIHQGIGAVVPTGMQNKNGGYKDFCLVLQTAENCFLIQSPQAQQTRSLVWLNENKPEDGSVQIRNLTSTYTAINLIGPNASKLLANLSNTATSLEEFKPSDFSGDRCWVCYWGMCNKTH</sequence>
<dbReference type="Gene3D" id="3.30.9.10">
    <property type="entry name" value="D-Amino Acid Oxidase, subunit A, domain 2"/>
    <property type="match status" value="1"/>
</dbReference>
<dbReference type="InterPro" id="IPR006076">
    <property type="entry name" value="FAD-dep_OxRdtase"/>
</dbReference>
<dbReference type="SUPFAM" id="SSF51905">
    <property type="entry name" value="FAD/NAD(P)-binding domain"/>
    <property type="match status" value="1"/>
</dbReference>
<feature type="domain" description="FAD dependent oxidoreductase" evidence="1">
    <location>
        <begin position="20"/>
        <end position="301"/>
    </location>
</feature>
<accession>A0ABQ9EHX9</accession>
<keyword evidence="5" id="KW-1185">Reference proteome</keyword>
<evidence type="ECO:0000259" key="3">
    <source>
        <dbReference type="Pfam" id="PF16350"/>
    </source>
</evidence>
<dbReference type="InterPro" id="IPR027266">
    <property type="entry name" value="TrmE/GcvT-like"/>
</dbReference>
<dbReference type="Pfam" id="PF16350">
    <property type="entry name" value="FAO_M"/>
    <property type="match status" value="1"/>
</dbReference>
<evidence type="ECO:0000313" key="4">
    <source>
        <dbReference type="EMBL" id="KAJ8303476.1"/>
    </source>
</evidence>
<dbReference type="Proteomes" id="UP001217089">
    <property type="component" value="Unassembled WGS sequence"/>
</dbReference>
<dbReference type="InterPro" id="IPR032503">
    <property type="entry name" value="FAO_M"/>
</dbReference>
<dbReference type="InterPro" id="IPR006222">
    <property type="entry name" value="GCVT_N"/>
</dbReference>
<evidence type="ECO:0000259" key="2">
    <source>
        <dbReference type="Pfam" id="PF01571"/>
    </source>
</evidence>
<dbReference type="PANTHER" id="PTHR13847:SF193">
    <property type="entry name" value="PYRUVATE DEHYDROGENASE PHOSPHATASE REGULATORY SUBUNIT, MITOCHONDRIAL"/>
    <property type="match status" value="1"/>
</dbReference>
<dbReference type="Pfam" id="PF01266">
    <property type="entry name" value="DAO"/>
    <property type="match status" value="1"/>
</dbReference>
<gene>
    <name evidence="4" type="ORF">KUTeg_019872</name>
</gene>
<dbReference type="PANTHER" id="PTHR13847">
    <property type="entry name" value="SARCOSINE DEHYDROGENASE-RELATED"/>
    <property type="match status" value="1"/>
</dbReference>
<organism evidence="4 5">
    <name type="scientific">Tegillarca granosa</name>
    <name type="common">Malaysian cockle</name>
    <name type="synonym">Anadara granosa</name>
    <dbReference type="NCBI Taxonomy" id="220873"/>
    <lineage>
        <taxon>Eukaryota</taxon>
        <taxon>Metazoa</taxon>
        <taxon>Spiralia</taxon>
        <taxon>Lophotrochozoa</taxon>
        <taxon>Mollusca</taxon>
        <taxon>Bivalvia</taxon>
        <taxon>Autobranchia</taxon>
        <taxon>Pteriomorphia</taxon>
        <taxon>Arcoida</taxon>
        <taxon>Arcoidea</taxon>
        <taxon>Arcidae</taxon>
        <taxon>Tegillarca</taxon>
    </lineage>
</organism>
<feature type="domain" description="FAD dependent oxidoreductase central" evidence="3">
    <location>
        <begin position="304"/>
        <end position="358"/>
    </location>
</feature>
<name>A0ABQ9EHX9_TEGGR</name>
<dbReference type="InterPro" id="IPR036188">
    <property type="entry name" value="FAD/NAD-bd_sf"/>
</dbReference>
<dbReference type="Gene3D" id="3.50.50.60">
    <property type="entry name" value="FAD/NAD(P)-binding domain"/>
    <property type="match status" value="1"/>
</dbReference>
<proteinExistence type="predicted"/>
<reference evidence="4 5" key="1">
    <citation type="submission" date="2022-12" db="EMBL/GenBank/DDBJ databases">
        <title>Chromosome-level genome of Tegillarca granosa.</title>
        <authorList>
            <person name="Kim J."/>
        </authorList>
    </citation>
    <scope>NUCLEOTIDE SEQUENCE [LARGE SCALE GENOMIC DNA]</scope>
    <source>
        <strain evidence="4">Teg-2019</strain>
        <tissue evidence="4">Adductor muscle</tissue>
    </source>
</reference>